<protein>
    <submittedName>
        <fullName evidence="1">Uncharacterized protein</fullName>
    </submittedName>
</protein>
<dbReference type="Proteomes" id="UP000000305">
    <property type="component" value="Unassembled WGS sequence"/>
</dbReference>
<evidence type="ECO:0000313" key="1">
    <source>
        <dbReference type="EMBL" id="EFX88438.1"/>
    </source>
</evidence>
<dbReference type="AlphaFoldDB" id="E9FWG3"/>
<dbReference type="EMBL" id="GL732526">
    <property type="protein sequence ID" value="EFX88438.1"/>
    <property type="molecule type" value="Genomic_DNA"/>
</dbReference>
<organism evidence="1 2">
    <name type="scientific">Daphnia pulex</name>
    <name type="common">Water flea</name>
    <dbReference type="NCBI Taxonomy" id="6669"/>
    <lineage>
        <taxon>Eukaryota</taxon>
        <taxon>Metazoa</taxon>
        <taxon>Ecdysozoa</taxon>
        <taxon>Arthropoda</taxon>
        <taxon>Crustacea</taxon>
        <taxon>Branchiopoda</taxon>
        <taxon>Diplostraca</taxon>
        <taxon>Cladocera</taxon>
        <taxon>Anomopoda</taxon>
        <taxon>Daphniidae</taxon>
        <taxon>Daphnia</taxon>
    </lineage>
</organism>
<dbReference type="KEGG" id="dpx:DAPPUDRAFT_311291"/>
<gene>
    <name evidence="1" type="ORF">DAPPUDRAFT_311291</name>
</gene>
<sequence length="71" mass="7920">MVKAGSTIGVPISPGYGEHSATTGYYTEALKCYTTKARKHYTTTYAAPMLLRTSSEVFFFPELHYPHHAAY</sequence>
<keyword evidence="2" id="KW-1185">Reference proteome</keyword>
<dbReference type="InParanoid" id="E9FWG3"/>
<dbReference type="HOGENOM" id="CLU_183974_0_0_1"/>
<evidence type="ECO:0000313" key="2">
    <source>
        <dbReference type="Proteomes" id="UP000000305"/>
    </source>
</evidence>
<proteinExistence type="predicted"/>
<accession>E9FWG3</accession>
<name>E9FWG3_DAPPU</name>
<reference evidence="1 2" key="1">
    <citation type="journal article" date="2011" name="Science">
        <title>The ecoresponsive genome of Daphnia pulex.</title>
        <authorList>
            <person name="Colbourne J.K."/>
            <person name="Pfrender M.E."/>
            <person name="Gilbert D."/>
            <person name="Thomas W.K."/>
            <person name="Tucker A."/>
            <person name="Oakley T.H."/>
            <person name="Tokishita S."/>
            <person name="Aerts A."/>
            <person name="Arnold G.J."/>
            <person name="Basu M.K."/>
            <person name="Bauer D.J."/>
            <person name="Caceres C.E."/>
            <person name="Carmel L."/>
            <person name="Casola C."/>
            <person name="Choi J.H."/>
            <person name="Detter J.C."/>
            <person name="Dong Q."/>
            <person name="Dusheyko S."/>
            <person name="Eads B.D."/>
            <person name="Frohlich T."/>
            <person name="Geiler-Samerotte K.A."/>
            <person name="Gerlach D."/>
            <person name="Hatcher P."/>
            <person name="Jogdeo S."/>
            <person name="Krijgsveld J."/>
            <person name="Kriventseva E.V."/>
            <person name="Kultz D."/>
            <person name="Laforsch C."/>
            <person name="Lindquist E."/>
            <person name="Lopez J."/>
            <person name="Manak J.R."/>
            <person name="Muller J."/>
            <person name="Pangilinan J."/>
            <person name="Patwardhan R.P."/>
            <person name="Pitluck S."/>
            <person name="Pritham E.J."/>
            <person name="Rechtsteiner A."/>
            <person name="Rho M."/>
            <person name="Rogozin I.B."/>
            <person name="Sakarya O."/>
            <person name="Salamov A."/>
            <person name="Schaack S."/>
            <person name="Shapiro H."/>
            <person name="Shiga Y."/>
            <person name="Skalitzky C."/>
            <person name="Smith Z."/>
            <person name="Souvorov A."/>
            <person name="Sung W."/>
            <person name="Tang Z."/>
            <person name="Tsuchiya D."/>
            <person name="Tu H."/>
            <person name="Vos H."/>
            <person name="Wang M."/>
            <person name="Wolf Y.I."/>
            <person name="Yamagata H."/>
            <person name="Yamada T."/>
            <person name="Ye Y."/>
            <person name="Shaw J.R."/>
            <person name="Andrews J."/>
            <person name="Crease T.J."/>
            <person name="Tang H."/>
            <person name="Lucas S.M."/>
            <person name="Robertson H.M."/>
            <person name="Bork P."/>
            <person name="Koonin E.V."/>
            <person name="Zdobnov E.M."/>
            <person name="Grigoriev I.V."/>
            <person name="Lynch M."/>
            <person name="Boore J.L."/>
        </authorList>
    </citation>
    <scope>NUCLEOTIDE SEQUENCE [LARGE SCALE GENOMIC DNA]</scope>
</reference>
<dbReference type="PhylomeDB" id="E9FWG3"/>